<protein>
    <recommendedName>
        <fullName evidence="9 10">D-alanyl-D-alanine dipeptidase</fullName>
        <shortName evidence="9 10">D-Ala-D-Ala dipeptidase</shortName>
        <ecNumber evidence="9 10">3.4.13.22</ecNumber>
    </recommendedName>
</protein>
<dbReference type="Gene3D" id="3.30.1380.10">
    <property type="match status" value="1"/>
</dbReference>
<keyword evidence="7 9" id="KW-0482">Metalloprotease</keyword>
<dbReference type="PANTHER" id="PTHR43126">
    <property type="entry name" value="D-ALANYL-D-ALANINE DIPEPTIDASE"/>
    <property type="match status" value="1"/>
</dbReference>
<evidence type="ECO:0000256" key="9">
    <source>
        <dbReference type="HAMAP-Rule" id="MF_01924"/>
    </source>
</evidence>
<keyword evidence="8 10" id="KW-0961">Cell wall biogenesis/degradation</keyword>
<sequence length="242" mass="28253">MKPYITVFTLNFLATNLYALPKDFVYLHDLAPLIIEDLRYLGSNNFIGHPIPGYTSNRCILTKEAALQLAKVEQAALKRGYTLKVYDCYRPQKAVDAFYRWSQNPRDNKMKECFYPREEKAKLFEKGYIAKASGHTRGSTVDLTLVKWPNPFTPSRKTSGPCYGKNPSYQDDNSMDTGTRFDCMDRTAHITYRNLTKQQLKNRQLLQNLMVRFGFSPYPEEWWHFTLKHEPFPNSYFNFPVA</sequence>
<dbReference type="InterPro" id="IPR009045">
    <property type="entry name" value="Zn_M74/Hedgehog-like"/>
</dbReference>
<dbReference type="EMBL" id="LNYJ01000011">
    <property type="protein sequence ID" value="KTD18229.1"/>
    <property type="molecule type" value="Genomic_DNA"/>
</dbReference>
<keyword evidence="2 9" id="KW-0645">Protease</keyword>
<dbReference type="InterPro" id="IPR000755">
    <property type="entry name" value="A_A_dipeptidase"/>
</dbReference>
<gene>
    <name evidence="9 11" type="primary">ddpX</name>
    <name evidence="11" type="ORF">Ljor_2535</name>
</gene>
<evidence type="ECO:0000313" key="12">
    <source>
        <dbReference type="Proteomes" id="UP000055035"/>
    </source>
</evidence>
<dbReference type="OrthoDB" id="9801430at2"/>
<keyword evidence="4 9" id="KW-0378">Hydrolase</keyword>
<dbReference type="AlphaFoldDB" id="A0A0W0VDM1"/>
<dbReference type="SUPFAM" id="SSF55166">
    <property type="entry name" value="Hedgehog/DD-peptidase"/>
    <property type="match status" value="1"/>
</dbReference>
<name>A0A0W0VDM1_9GAMM</name>
<dbReference type="RefSeq" id="WP_058471909.1">
    <property type="nucleotide sequence ID" value="NZ_LNYJ01000011.1"/>
</dbReference>
<evidence type="ECO:0000256" key="6">
    <source>
        <dbReference type="ARBA" id="ARBA00022997"/>
    </source>
</evidence>
<evidence type="ECO:0000313" key="11">
    <source>
        <dbReference type="EMBL" id="KTD18229.1"/>
    </source>
</evidence>
<evidence type="ECO:0000256" key="2">
    <source>
        <dbReference type="ARBA" id="ARBA00022670"/>
    </source>
</evidence>
<comment type="similarity">
    <text evidence="9 10">Belongs to the peptidase M15D family.</text>
</comment>
<dbReference type="GO" id="GO:0160237">
    <property type="term" value="F:D-Ala-D-Ala dipeptidase activity"/>
    <property type="evidence" value="ECO:0007669"/>
    <property type="project" value="UniProtKB-EC"/>
</dbReference>
<evidence type="ECO:0000256" key="1">
    <source>
        <dbReference type="ARBA" id="ARBA00001362"/>
    </source>
</evidence>
<feature type="binding site" evidence="9">
    <location>
        <position position="224"/>
    </location>
    <ligand>
        <name>Zn(2+)</name>
        <dbReference type="ChEBI" id="CHEBI:29105"/>
        <note>catalytic</note>
    </ligand>
</feature>
<proteinExistence type="inferred from homology"/>
<dbReference type="GO" id="GO:0008270">
    <property type="term" value="F:zinc ion binding"/>
    <property type="evidence" value="ECO:0007669"/>
    <property type="project" value="UniProtKB-UniRule"/>
</dbReference>
<feature type="binding site" evidence="9">
    <location>
        <position position="135"/>
    </location>
    <ligand>
        <name>Zn(2+)</name>
        <dbReference type="ChEBI" id="CHEBI:29105"/>
        <note>catalytic</note>
    </ligand>
</feature>
<dbReference type="PANTHER" id="PTHR43126:SF1">
    <property type="entry name" value="D-ALANYL-D-ALANINE DIPEPTIDASE"/>
    <property type="match status" value="1"/>
</dbReference>
<accession>A0A0W0VDM1</accession>
<evidence type="ECO:0000256" key="3">
    <source>
        <dbReference type="ARBA" id="ARBA00022723"/>
    </source>
</evidence>
<dbReference type="EC" id="3.4.13.22" evidence="9 10"/>
<evidence type="ECO:0000256" key="4">
    <source>
        <dbReference type="ARBA" id="ARBA00022801"/>
    </source>
</evidence>
<organism evidence="11 12">
    <name type="scientific">Legionella jordanis</name>
    <dbReference type="NCBI Taxonomy" id="456"/>
    <lineage>
        <taxon>Bacteria</taxon>
        <taxon>Pseudomonadati</taxon>
        <taxon>Pseudomonadota</taxon>
        <taxon>Gammaproteobacteria</taxon>
        <taxon>Legionellales</taxon>
        <taxon>Legionellaceae</taxon>
        <taxon>Legionella</taxon>
    </lineage>
</organism>
<feature type="binding site" evidence="9">
    <location>
        <position position="142"/>
    </location>
    <ligand>
        <name>Zn(2+)</name>
        <dbReference type="ChEBI" id="CHEBI:29105"/>
        <note>catalytic</note>
    </ligand>
</feature>
<dbReference type="CDD" id="cd14817">
    <property type="entry name" value="D-Ala-D-Ala_dipeptidase_VanX"/>
    <property type="match status" value="1"/>
</dbReference>
<feature type="active site" description="Proton donor/acceptor" evidence="9">
    <location>
        <position position="221"/>
    </location>
</feature>
<keyword evidence="5 9" id="KW-0862">Zinc</keyword>
<dbReference type="STRING" id="456.Ljor_2535"/>
<keyword evidence="6 9" id="KW-0224">Dipeptidase</keyword>
<dbReference type="PIRSF" id="PIRSF026671">
    <property type="entry name" value="AA_dipeptidase"/>
    <property type="match status" value="1"/>
</dbReference>
<comment type="catalytic activity">
    <reaction evidence="1 9 10">
        <text>D-alanyl-D-alanine + H2O = 2 D-alanine</text>
        <dbReference type="Rhea" id="RHEA:20661"/>
        <dbReference type="ChEBI" id="CHEBI:15377"/>
        <dbReference type="ChEBI" id="CHEBI:57416"/>
        <dbReference type="ChEBI" id="CHEBI:57822"/>
        <dbReference type="EC" id="3.4.13.22"/>
    </reaction>
</comment>
<evidence type="ECO:0000256" key="5">
    <source>
        <dbReference type="ARBA" id="ARBA00022833"/>
    </source>
</evidence>
<dbReference type="GO" id="GO:0006508">
    <property type="term" value="P:proteolysis"/>
    <property type="evidence" value="ECO:0007669"/>
    <property type="project" value="UniProtKB-KW"/>
</dbReference>
<dbReference type="GO" id="GO:0008237">
    <property type="term" value="F:metallopeptidase activity"/>
    <property type="evidence" value="ECO:0007669"/>
    <property type="project" value="UniProtKB-KW"/>
</dbReference>
<dbReference type="Pfam" id="PF01427">
    <property type="entry name" value="Peptidase_M15"/>
    <property type="match status" value="2"/>
</dbReference>
<reference evidence="11 12" key="1">
    <citation type="submission" date="2015-11" db="EMBL/GenBank/DDBJ databases">
        <title>Genomic analysis of 38 Legionella species identifies large and diverse effector repertoires.</title>
        <authorList>
            <person name="Burstein D."/>
            <person name="Amaro F."/>
            <person name="Zusman T."/>
            <person name="Lifshitz Z."/>
            <person name="Cohen O."/>
            <person name="Gilbert J.A."/>
            <person name="Pupko T."/>
            <person name="Shuman H.A."/>
            <person name="Segal G."/>
        </authorList>
    </citation>
    <scope>NUCLEOTIDE SEQUENCE [LARGE SCALE GENOMIC DNA]</scope>
    <source>
        <strain evidence="11 12">BL-540</strain>
    </source>
</reference>
<keyword evidence="3 9" id="KW-0479">Metal-binding</keyword>
<dbReference type="Proteomes" id="UP000055035">
    <property type="component" value="Unassembled WGS sequence"/>
</dbReference>
<comment type="function">
    <text evidence="9 10">Catalyzes hydrolysis of the D-alanyl-D-alanine dipeptide.</text>
</comment>
<comment type="caution">
    <text evidence="11">The sequence shown here is derived from an EMBL/GenBank/DDBJ whole genome shotgun (WGS) entry which is preliminary data.</text>
</comment>
<keyword evidence="12" id="KW-1185">Reference proteome</keyword>
<evidence type="ECO:0000256" key="10">
    <source>
        <dbReference type="PIRNR" id="PIRNR026671"/>
    </source>
</evidence>
<evidence type="ECO:0000256" key="7">
    <source>
        <dbReference type="ARBA" id="ARBA00023049"/>
    </source>
</evidence>
<comment type="cofactor">
    <cofactor evidence="9">
        <name>Zn(2+)</name>
        <dbReference type="ChEBI" id="CHEBI:29105"/>
    </cofactor>
    <text evidence="9">Binds 1 zinc ion per subunit.</text>
</comment>
<dbReference type="PATRIC" id="fig|456.5.peg.2724"/>
<dbReference type="HAMAP" id="MF_01924">
    <property type="entry name" value="A_A_dipeptidase"/>
    <property type="match status" value="1"/>
</dbReference>
<dbReference type="GO" id="GO:0071555">
    <property type="term" value="P:cell wall organization"/>
    <property type="evidence" value="ECO:0007669"/>
    <property type="project" value="UniProtKB-KW"/>
</dbReference>
<evidence type="ECO:0000256" key="8">
    <source>
        <dbReference type="ARBA" id="ARBA00023316"/>
    </source>
</evidence>
<feature type="site" description="Transition state stabilizer" evidence="9">
    <location>
        <position position="90"/>
    </location>
</feature>